<reference evidence="4" key="3">
    <citation type="submission" date="2015-07" db="EMBL/GenBank/DDBJ databases">
        <title>Draft Genome Sequence of Oceanobacillus picturae Heshi-B3 that Was Isolated from Fermented Rice Bran with Aging Salted Mackerel, Which Was Named Heshiko as Traditional Fermented Seafood in Japan.</title>
        <authorList>
            <person name="Akuzawa S."/>
            <person name="Nakagawa J."/>
            <person name="Kanekatsu T."/>
            <person name="Kanesaki Y."/>
            <person name="Suzuki T."/>
        </authorList>
    </citation>
    <scope>NUCLEOTIDE SEQUENCE [LARGE SCALE GENOMIC DNA]</scope>
    <source>
        <strain evidence="4">Heshi-B3</strain>
    </source>
</reference>
<evidence type="ECO:0000313" key="2">
    <source>
        <dbReference type="EMBL" id="GAQ16232.1"/>
    </source>
</evidence>
<dbReference type="Gene3D" id="3.90.1200.10">
    <property type="match status" value="1"/>
</dbReference>
<dbReference type="EMBL" id="CCAX010000001">
    <property type="protein sequence ID" value="CDO03057.1"/>
    <property type="molecule type" value="Genomic_DNA"/>
</dbReference>
<dbReference type="PANTHER" id="PTHR39179:SF2">
    <property type="entry name" value="ENDOSPORE COAT-ASSOCIATED PROTEIN YUTH"/>
    <property type="match status" value="1"/>
</dbReference>
<dbReference type="InterPro" id="IPR011009">
    <property type="entry name" value="Kinase-like_dom_sf"/>
</dbReference>
<reference evidence="1 3" key="1">
    <citation type="submission" date="2014-03" db="EMBL/GenBank/DDBJ databases">
        <title>Draft genome sequencing of Oceanobacillus picturae strain S1 isolated from human gut.</title>
        <authorList>
            <person name="Croce O."/>
            <person name="Lagier J.C."/>
            <person name="Raoult D."/>
        </authorList>
    </citation>
    <scope>NUCLEOTIDE SEQUENCE [LARGE SCALE GENOMIC DNA]</scope>
    <source>
        <strain evidence="1 3">S1</strain>
    </source>
</reference>
<dbReference type="SUPFAM" id="SSF56112">
    <property type="entry name" value="Protein kinase-like (PK-like)"/>
    <property type="match status" value="1"/>
</dbReference>
<evidence type="ECO:0000313" key="4">
    <source>
        <dbReference type="Proteomes" id="UP000052946"/>
    </source>
</evidence>
<protein>
    <submittedName>
        <fullName evidence="1">Spore coat protein YutH</fullName>
    </submittedName>
</protein>
<dbReference type="GO" id="GO:0042601">
    <property type="term" value="C:endospore-forming forespore"/>
    <property type="evidence" value="ECO:0007669"/>
    <property type="project" value="TreeGrafter"/>
</dbReference>
<comment type="caution">
    <text evidence="1">The sequence shown here is derived from an EMBL/GenBank/DDBJ whole genome shotgun (WGS) entry which is preliminary data.</text>
</comment>
<reference evidence="1 3" key="2">
    <citation type="submission" date="2014-03" db="EMBL/GenBank/DDBJ databases">
        <authorList>
            <person name="Urmite Genomes U."/>
        </authorList>
    </citation>
    <scope>NUCLEOTIDE SEQUENCE [LARGE SCALE GENOMIC DNA]</scope>
    <source>
        <strain evidence="1 3">S1</strain>
    </source>
</reference>
<keyword evidence="1" id="KW-0167">Capsid protein</keyword>
<dbReference type="Proteomes" id="UP000052946">
    <property type="component" value="Unassembled WGS sequence"/>
</dbReference>
<dbReference type="Proteomes" id="UP000028863">
    <property type="component" value="Unassembled WGS sequence"/>
</dbReference>
<reference evidence="2 4" key="4">
    <citation type="journal article" date="2016" name="Genome Announc.">
        <title>Draft Genome Sequence of Oceanobacillus picturae Heshi-B3, Isolated from Fermented Rice Bran in a Traditional Japanese Seafood Dish.</title>
        <authorList>
            <person name="Akuzawa S."/>
            <person name="Nagaoka J."/>
            <person name="Kanekatsu M."/>
            <person name="Kanesaki Y."/>
            <person name="Suzuki T."/>
        </authorList>
    </citation>
    <scope>NUCLEOTIDE SEQUENCE [LARGE SCALE GENOMIC DNA]</scope>
    <source>
        <strain evidence="2 4">Heshi-B3</strain>
    </source>
</reference>
<dbReference type="AlphaFoldDB" id="W9AJJ8"/>
<dbReference type="STRING" id="171693.BN988_01556"/>
<keyword evidence="1" id="KW-0946">Virion</keyword>
<gene>
    <name evidence="1" type="ORF">BN988_01556</name>
    <name evidence="2" type="ORF">OPHB3_0148</name>
</gene>
<dbReference type="eggNOG" id="COG2334">
    <property type="taxonomic scope" value="Bacteria"/>
</dbReference>
<keyword evidence="3" id="KW-1185">Reference proteome</keyword>
<accession>W9AJJ8</accession>
<name>W9AJJ8_9BACI</name>
<sequence>MSMETMLATHYNIQASEKVVLAGRDGYKQDEYVYFTISSDNREIIHMEQAALAYYLLENNYRHTAIPVANTNGDWFTVFQNNTYMVVMVEHLNNITRESNGRSLAAFHTIGTLYSFEPHQISCYGIWKKLWIDKLEAYEKNVPLAAKESPNDYFRMVMDTLPYIIGISENAIQYLQESERENRFDTVDQGTISFQRYTNNLQKSVIWLDDFVFDHPVRDLAEYTRGMLLSDAPSEEIVQFLHDYQSERPLSIFSWRLLYARLLYPVHFFDHFDSVMSGRTLEDPFTTYSSLITMQEEYEKKMRDLYQWVGLDSTSLQIPVLHWL</sequence>
<dbReference type="InterPro" id="IPR047175">
    <property type="entry name" value="CotS-like"/>
</dbReference>
<evidence type="ECO:0000313" key="3">
    <source>
        <dbReference type="Proteomes" id="UP000028863"/>
    </source>
</evidence>
<proteinExistence type="predicted"/>
<dbReference type="EMBL" id="BBXV01000003">
    <property type="protein sequence ID" value="GAQ16232.1"/>
    <property type="molecule type" value="Genomic_DNA"/>
</dbReference>
<organism evidence="1 3">
    <name type="scientific">Oceanobacillus picturae</name>
    <dbReference type="NCBI Taxonomy" id="171693"/>
    <lineage>
        <taxon>Bacteria</taxon>
        <taxon>Bacillati</taxon>
        <taxon>Bacillota</taxon>
        <taxon>Bacilli</taxon>
        <taxon>Bacillales</taxon>
        <taxon>Bacillaceae</taxon>
        <taxon>Oceanobacillus</taxon>
    </lineage>
</organism>
<dbReference type="PANTHER" id="PTHR39179">
    <property type="entry name" value="SPORE COAT PROTEIN I"/>
    <property type="match status" value="1"/>
</dbReference>
<evidence type="ECO:0000313" key="1">
    <source>
        <dbReference type="EMBL" id="CDO03057.1"/>
    </source>
</evidence>